<sequence length="192" mass="20151">MALELSLRSEIALLLLSATVISGCDRQSQAPQQANESVANATAPAPGPNIDRSHKGEAAPTTPFLDPKGAKVTLASFRGKPVLLNLWATWCAPCVKEMPTLDALAVARGDALKVLVVSQDIEGAAKVTPFFAQAKFKALEPYLDPETGFSLGLGLNLPTTILFDAAGREVWRVTGGMEWDGPQAAALIAEAG</sequence>
<accession>A0A7U5BG63</accession>
<keyword evidence="3" id="KW-0676">Redox-active center</keyword>
<dbReference type="InterPro" id="IPR036249">
    <property type="entry name" value="Thioredoxin-like_sf"/>
</dbReference>
<dbReference type="Proteomes" id="UP000032300">
    <property type="component" value="Chromosome"/>
</dbReference>
<gene>
    <name evidence="6" type="ORF">TS85_19405</name>
</gene>
<dbReference type="PANTHER" id="PTHR42852:SF18">
    <property type="entry name" value="CHROMOSOME UNDETERMINED SCAFFOLD_47, WHOLE GENOME SHOTGUN SEQUENCE"/>
    <property type="match status" value="1"/>
</dbReference>
<dbReference type="Pfam" id="PF08534">
    <property type="entry name" value="Redoxin"/>
    <property type="match status" value="1"/>
</dbReference>
<dbReference type="InterPro" id="IPR017937">
    <property type="entry name" value="Thioredoxin_CS"/>
</dbReference>
<evidence type="ECO:0000313" key="7">
    <source>
        <dbReference type="Proteomes" id="UP000032300"/>
    </source>
</evidence>
<dbReference type="GO" id="GO:0015036">
    <property type="term" value="F:disulfide oxidoreductase activity"/>
    <property type="evidence" value="ECO:0007669"/>
    <property type="project" value="UniProtKB-ARBA"/>
</dbReference>
<evidence type="ECO:0000259" key="5">
    <source>
        <dbReference type="PROSITE" id="PS51352"/>
    </source>
</evidence>
<feature type="region of interest" description="Disordered" evidence="4">
    <location>
        <begin position="27"/>
        <end position="63"/>
    </location>
</feature>
<dbReference type="InterPro" id="IPR013740">
    <property type="entry name" value="Redoxin"/>
</dbReference>
<organism evidence="6 7">
    <name type="scientific">Sphingomonas hengshuiensis</name>
    <dbReference type="NCBI Taxonomy" id="1609977"/>
    <lineage>
        <taxon>Bacteria</taxon>
        <taxon>Pseudomonadati</taxon>
        <taxon>Pseudomonadota</taxon>
        <taxon>Alphaproteobacteria</taxon>
        <taxon>Sphingomonadales</taxon>
        <taxon>Sphingomonadaceae</taxon>
        <taxon>Sphingomonas</taxon>
    </lineage>
</organism>
<dbReference type="KEGG" id="sphi:TS85_19405"/>
<dbReference type="EMBL" id="CP010836">
    <property type="protein sequence ID" value="AJP74664.1"/>
    <property type="molecule type" value="Genomic_DNA"/>
</dbReference>
<dbReference type="PANTHER" id="PTHR42852">
    <property type="entry name" value="THIOL:DISULFIDE INTERCHANGE PROTEIN DSBE"/>
    <property type="match status" value="1"/>
</dbReference>
<evidence type="ECO:0000256" key="4">
    <source>
        <dbReference type="SAM" id="MobiDB-lite"/>
    </source>
</evidence>
<name>A0A7U5BG63_9SPHN</name>
<dbReference type="PROSITE" id="PS00194">
    <property type="entry name" value="THIOREDOXIN_1"/>
    <property type="match status" value="1"/>
</dbReference>
<evidence type="ECO:0000256" key="2">
    <source>
        <dbReference type="ARBA" id="ARBA00022748"/>
    </source>
</evidence>
<keyword evidence="2" id="KW-0201">Cytochrome c-type biogenesis</keyword>
<reference evidence="6 7" key="2">
    <citation type="submission" date="2015-02" db="EMBL/GenBank/DDBJ databases">
        <title>The complete genome of Sphingomonas hengshuiensis sp. WHSC-8 isolated from soil of Hengshui Lake.</title>
        <authorList>
            <person name="Wei S."/>
            <person name="Guo J."/>
            <person name="Su C."/>
            <person name="Wu R."/>
            <person name="Zhang Z."/>
            <person name="Liang K."/>
            <person name="Li H."/>
            <person name="Wang T."/>
            <person name="Liu H."/>
            <person name="Zhang C."/>
            <person name="Li Z."/>
            <person name="Wang Q."/>
            <person name="Meng J."/>
        </authorList>
    </citation>
    <scope>NUCLEOTIDE SEQUENCE [LARGE SCALE GENOMIC DNA]</scope>
    <source>
        <strain evidence="6 7">WHSC-8</strain>
    </source>
</reference>
<reference evidence="6 7" key="1">
    <citation type="journal article" date="2015" name="Int. J. Syst. Evol. Microbiol.">
        <title>Sphingomonas hengshuiensis sp. nov., isolated from lake wetland.</title>
        <authorList>
            <person name="Wei S."/>
            <person name="Wang T."/>
            <person name="Liu H."/>
            <person name="Zhang C."/>
            <person name="Guo J."/>
            <person name="Wang Q."/>
            <person name="Liang K."/>
            <person name="Zhang Z."/>
        </authorList>
    </citation>
    <scope>NUCLEOTIDE SEQUENCE [LARGE SCALE GENOMIC DNA]</scope>
    <source>
        <strain evidence="6 7">WHSC-8</strain>
    </source>
</reference>
<evidence type="ECO:0000256" key="3">
    <source>
        <dbReference type="ARBA" id="ARBA00023284"/>
    </source>
</evidence>
<dbReference type="InterPro" id="IPR013766">
    <property type="entry name" value="Thioredoxin_domain"/>
</dbReference>
<dbReference type="CDD" id="cd02966">
    <property type="entry name" value="TlpA_like_family"/>
    <property type="match status" value="1"/>
</dbReference>
<dbReference type="GO" id="GO:0030313">
    <property type="term" value="C:cell envelope"/>
    <property type="evidence" value="ECO:0007669"/>
    <property type="project" value="UniProtKB-SubCell"/>
</dbReference>
<feature type="compositionally biased region" description="Polar residues" evidence="4">
    <location>
        <begin position="27"/>
        <end position="40"/>
    </location>
</feature>
<dbReference type="InterPro" id="IPR050553">
    <property type="entry name" value="Thioredoxin_ResA/DsbE_sf"/>
</dbReference>
<dbReference type="Gene3D" id="3.40.30.10">
    <property type="entry name" value="Glutaredoxin"/>
    <property type="match status" value="1"/>
</dbReference>
<evidence type="ECO:0000256" key="1">
    <source>
        <dbReference type="ARBA" id="ARBA00004196"/>
    </source>
</evidence>
<dbReference type="SUPFAM" id="SSF52833">
    <property type="entry name" value="Thioredoxin-like"/>
    <property type="match status" value="1"/>
</dbReference>
<comment type="subcellular location">
    <subcellularLocation>
        <location evidence="1">Cell envelope</location>
    </subcellularLocation>
</comment>
<protein>
    <submittedName>
        <fullName evidence="6">Thioredoxin</fullName>
    </submittedName>
</protein>
<evidence type="ECO:0000313" key="6">
    <source>
        <dbReference type="EMBL" id="AJP74664.1"/>
    </source>
</evidence>
<feature type="domain" description="Thioredoxin" evidence="5">
    <location>
        <begin position="53"/>
        <end position="192"/>
    </location>
</feature>
<dbReference type="OrthoDB" id="9799347at2"/>
<keyword evidence="7" id="KW-1185">Reference proteome</keyword>
<dbReference type="GO" id="GO:0017004">
    <property type="term" value="P:cytochrome complex assembly"/>
    <property type="evidence" value="ECO:0007669"/>
    <property type="project" value="UniProtKB-KW"/>
</dbReference>
<dbReference type="PROSITE" id="PS51352">
    <property type="entry name" value="THIOREDOXIN_2"/>
    <property type="match status" value="1"/>
</dbReference>
<proteinExistence type="predicted"/>
<dbReference type="AlphaFoldDB" id="A0A7U5BG63"/>